<dbReference type="EMBL" id="JAKIJS010000001">
    <property type="protein sequence ID" value="MCF6137631.1"/>
    <property type="molecule type" value="Genomic_DNA"/>
</dbReference>
<comment type="caution">
    <text evidence="2">The sequence shown here is derived from an EMBL/GenBank/DDBJ whole genome shotgun (WGS) entry which is preliminary data.</text>
</comment>
<protein>
    <submittedName>
        <fullName evidence="2">Uncharacterized protein</fullName>
    </submittedName>
</protein>
<dbReference type="Proteomes" id="UP001649381">
    <property type="component" value="Unassembled WGS sequence"/>
</dbReference>
<evidence type="ECO:0000313" key="3">
    <source>
        <dbReference type="Proteomes" id="UP001649381"/>
    </source>
</evidence>
<keyword evidence="3" id="KW-1185">Reference proteome</keyword>
<feature type="region of interest" description="Disordered" evidence="1">
    <location>
        <begin position="1"/>
        <end position="22"/>
    </location>
</feature>
<proteinExistence type="predicted"/>
<reference evidence="2 3" key="1">
    <citation type="submission" date="2022-01" db="EMBL/GenBank/DDBJ databases">
        <title>Alkalihalobacillus sp. EGI L200015, a novel bacterium isolated from a salt lake sediment.</title>
        <authorList>
            <person name="Gao L."/>
            <person name="Fang B.-Z."/>
            <person name="Li W.-J."/>
        </authorList>
    </citation>
    <scope>NUCLEOTIDE SEQUENCE [LARGE SCALE GENOMIC DNA]</scope>
    <source>
        <strain evidence="2 3">KCTC 12718</strain>
    </source>
</reference>
<evidence type="ECO:0000313" key="2">
    <source>
        <dbReference type="EMBL" id="MCF6137631.1"/>
    </source>
</evidence>
<evidence type="ECO:0000256" key="1">
    <source>
        <dbReference type="SAM" id="MobiDB-lite"/>
    </source>
</evidence>
<dbReference type="RefSeq" id="WP_236333380.1">
    <property type="nucleotide sequence ID" value="NZ_JAKIJS010000001.1"/>
</dbReference>
<name>A0ABS9H158_9BACL</name>
<accession>A0ABS9H158</accession>
<organism evidence="2 3">
    <name type="scientific">Pseudalkalibacillus berkeleyi</name>
    <dbReference type="NCBI Taxonomy" id="1069813"/>
    <lineage>
        <taxon>Bacteria</taxon>
        <taxon>Bacillati</taxon>
        <taxon>Bacillota</taxon>
        <taxon>Bacilli</taxon>
        <taxon>Bacillales</taxon>
        <taxon>Fictibacillaceae</taxon>
        <taxon>Pseudalkalibacillus</taxon>
    </lineage>
</organism>
<gene>
    <name evidence="2" type="ORF">L2716_07805</name>
</gene>
<sequence length="128" mass="15048">MKVTAIASEELEKSKSNSPEEFFSRSDVTFEDEGKHKTLSVLYVRYFDEQLLEQTSIQSNPVFEVNGKGMYIRDLVALLALKKNPEYRKRYRVYINEEDQFLSLFESVEQSALEEMVKQIHEHGYLEI</sequence>